<comment type="caution">
    <text evidence="1">The sequence shown here is derived from an EMBL/GenBank/DDBJ whole genome shotgun (WGS) entry which is preliminary data.</text>
</comment>
<accession>A0A3L8SGS5</accession>
<evidence type="ECO:0000313" key="2">
    <source>
        <dbReference type="Proteomes" id="UP000276834"/>
    </source>
</evidence>
<name>A0A3L8SGS5_CHLGU</name>
<gene>
    <name evidence="1" type="ORF">DV515_00008419</name>
</gene>
<organism evidence="1 2">
    <name type="scientific">Chloebia gouldiae</name>
    <name type="common">Gouldian finch</name>
    <name type="synonym">Erythrura gouldiae</name>
    <dbReference type="NCBI Taxonomy" id="44316"/>
    <lineage>
        <taxon>Eukaryota</taxon>
        <taxon>Metazoa</taxon>
        <taxon>Chordata</taxon>
        <taxon>Craniata</taxon>
        <taxon>Vertebrata</taxon>
        <taxon>Euteleostomi</taxon>
        <taxon>Archelosauria</taxon>
        <taxon>Archosauria</taxon>
        <taxon>Dinosauria</taxon>
        <taxon>Saurischia</taxon>
        <taxon>Theropoda</taxon>
        <taxon>Coelurosauria</taxon>
        <taxon>Aves</taxon>
        <taxon>Neognathae</taxon>
        <taxon>Neoaves</taxon>
        <taxon>Telluraves</taxon>
        <taxon>Australaves</taxon>
        <taxon>Passeriformes</taxon>
        <taxon>Passeroidea</taxon>
        <taxon>Passeridae</taxon>
        <taxon>Chloebia</taxon>
    </lineage>
</organism>
<proteinExistence type="predicted"/>
<dbReference type="EMBL" id="QUSF01000024">
    <property type="protein sequence ID" value="RLW01090.1"/>
    <property type="molecule type" value="Genomic_DNA"/>
</dbReference>
<evidence type="ECO:0000313" key="1">
    <source>
        <dbReference type="EMBL" id="RLW01090.1"/>
    </source>
</evidence>
<dbReference type="Proteomes" id="UP000276834">
    <property type="component" value="Unassembled WGS sequence"/>
</dbReference>
<protein>
    <submittedName>
        <fullName evidence="1">Uncharacterized protein</fullName>
    </submittedName>
</protein>
<reference evidence="1 2" key="1">
    <citation type="journal article" date="2018" name="Proc. R. Soc. B">
        <title>A non-coding region near Follistatin controls head colour polymorphism in the Gouldian finch.</title>
        <authorList>
            <person name="Toomey M.B."/>
            <person name="Marques C.I."/>
            <person name="Andrade P."/>
            <person name="Araujo P.M."/>
            <person name="Sabatino S."/>
            <person name="Gazda M.A."/>
            <person name="Afonso S."/>
            <person name="Lopes R.J."/>
            <person name="Corbo J.C."/>
            <person name="Carneiro M."/>
        </authorList>
    </citation>
    <scope>NUCLEOTIDE SEQUENCE [LARGE SCALE GENOMIC DNA]</scope>
    <source>
        <strain evidence="1">Red01</strain>
        <tissue evidence="1">Muscle</tissue>
    </source>
</reference>
<dbReference type="AlphaFoldDB" id="A0A3L8SGS5"/>
<sequence length="81" mass="8828">MAGPALRALPSLTAHEIEQPGSLLSPTKARALSGLLHNVCEMCTREGRLRALNRLQVILQHLVRMASCLTGLEAFRTLLLP</sequence>
<keyword evidence="2" id="KW-1185">Reference proteome</keyword>